<feature type="transmembrane region" description="Helical" evidence="2">
    <location>
        <begin position="113"/>
        <end position="133"/>
    </location>
</feature>
<evidence type="ECO:0000256" key="2">
    <source>
        <dbReference type="SAM" id="Phobius"/>
    </source>
</evidence>
<reference evidence="3 4" key="1">
    <citation type="submission" date="2020-01" db="EMBL/GenBank/DDBJ databases">
        <title>Genetics and antimicrobial susceptibilities of Nocardia species isolated from the soil; a comparison with species isolated from humans.</title>
        <authorList>
            <person name="Carrasco G."/>
            <person name="Monzon S."/>
            <person name="Sansegundo M."/>
            <person name="Garcia E."/>
            <person name="Garrido N."/>
            <person name="Medina M.J."/>
            <person name="Villalon P."/>
            <person name="Ramirez-Arocha A.C."/>
            <person name="Jimenez P."/>
            <person name="Cuesta I."/>
            <person name="Valdezate S."/>
        </authorList>
    </citation>
    <scope>NUCLEOTIDE SEQUENCE [LARGE SCALE GENOMIC DNA]</scope>
    <source>
        <strain evidence="3 4">CNM20110639</strain>
    </source>
</reference>
<keyword evidence="2" id="KW-0812">Transmembrane</keyword>
<dbReference type="Proteomes" id="UP000468928">
    <property type="component" value="Unassembled WGS sequence"/>
</dbReference>
<evidence type="ECO:0000313" key="4">
    <source>
        <dbReference type="Proteomes" id="UP000468928"/>
    </source>
</evidence>
<accession>A0A6P1DFZ7</accession>
<feature type="region of interest" description="Disordered" evidence="1">
    <location>
        <begin position="138"/>
        <end position="166"/>
    </location>
</feature>
<keyword evidence="2" id="KW-1133">Transmembrane helix</keyword>
<dbReference type="AlphaFoldDB" id="A0A6P1DFZ7"/>
<feature type="compositionally biased region" description="Acidic residues" evidence="1">
    <location>
        <begin position="152"/>
        <end position="166"/>
    </location>
</feature>
<feature type="non-terminal residue" evidence="3">
    <location>
        <position position="1"/>
    </location>
</feature>
<dbReference type="EMBL" id="JAAGUZ010000127">
    <property type="protein sequence ID" value="NEW48124.1"/>
    <property type="molecule type" value="Genomic_DNA"/>
</dbReference>
<protein>
    <submittedName>
        <fullName evidence="3">YfhO family protein</fullName>
    </submittedName>
</protein>
<evidence type="ECO:0000256" key="1">
    <source>
        <dbReference type="SAM" id="MobiDB-lite"/>
    </source>
</evidence>
<sequence>WKWVDYPGHEDYISVLERVDGLLSTRSGRIAHSDGVTATSLGESDLTSRIRVDSDTGGKVVFARLGWPGYRASIDGREVPISVVAKTFVAVDIPPGTEGAELVLSWRPPGWKIGGAAIVAGLIGLAVMEWAYLRGRRRDTDEPAEPPSAEPETPEPDEPDLVEART</sequence>
<evidence type="ECO:0000313" key="3">
    <source>
        <dbReference type="EMBL" id="NEW48124.1"/>
    </source>
</evidence>
<gene>
    <name evidence="3" type="ORF">GV789_27410</name>
</gene>
<name>A0A6P1DFZ7_9NOCA</name>
<keyword evidence="2" id="KW-0472">Membrane</keyword>
<organism evidence="3 4">
    <name type="scientific">Nocardia cyriacigeorgica</name>
    <dbReference type="NCBI Taxonomy" id="135487"/>
    <lineage>
        <taxon>Bacteria</taxon>
        <taxon>Bacillati</taxon>
        <taxon>Actinomycetota</taxon>
        <taxon>Actinomycetes</taxon>
        <taxon>Mycobacteriales</taxon>
        <taxon>Nocardiaceae</taxon>
        <taxon>Nocardia</taxon>
    </lineage>
</organism>
<comment type="caution">
    <text evidence="3">The sequence shown here is derived from an EMBL/GenBank/DDBJ whole genome shotgun (WGS) entry which is preliminary data.</text>
</comment>
<proteinExistence type="predicted"/>